<organism evidence="1 2">
    <name type="scientific">Nothobranchius furzeri</name>
    <name type="common">Turquoise killifish</name>
    <dbReference type="NCBI Taxonomy" id="105023"/>
    <lineage>
        <taxon>Eukaryota</taxon>
        <taxon>Metazoa</taxon>
        <taxon>Chordata</taxon>
        <taxon>Craniata</taxon>
        <taxon>Vertebrata</taxon>
        <taxon>Euteleostomi</taxon>
        <taxon>Actinopterygii</taxon>
        <taxon>Neopterygii</taxon>
        <taxon>Teleostei</taxon>
        <taxon>Neoteleostei</taxon>
        <taxon>Acanthomorphata</taxon>
        <taxon>Ovalentaria</taxon>
        <taxon>Atherinomorphae</taxon>
        <taxon>Cyprinodontiformes</taxon>
        <taxon>Nothobranchiidae</taxon>
        <taxon>Nothobranchius</taxon>
    </lineage>
</organism>
<evidence type="ECO:0000313" key="2">
    <source>
        <dbReference type="Proteomes" id="UP000694548"/>
    </source>
</evidence>
<proteinExistence type="predicted"/>
<dbReference type="Proteomes" id="UP000694548">
    <property type="component" value="Chromosome sgr11"/>
</dbReference>
<dbReference type="Ensembl" id="ENSNFUT00015023266.1">
    <property type="protein sequence ID" value="ENSNFUP00015022242.1"/>
    <property type="gene ID" value="ENSNFUG00015010774.1"/>
</dbReference>
<sequence>MLLVIWSVPVLPAAIPDNCASDFEQARRLVNLLHLKATDLKDKYVSNARRPWDLRKHRINNVDIPDEAPTSTVTGSSLLEKLEDVYTKNRLFRLHILQVEKYQKELLSDPKPLSDGLKEIARKLSRHLHVLENALGCLDPMTRPSTSPSLPDMDHHGDYSKKVYGWGVIVRLIEWLDEVKIVLAPRKFKK</sequence>
<dbReference type="GeneTree" id="ENSGT00940000177649"/>
<dbReference type="AlphaFoldDB" id="A0A8C6LLN2"/>
<protein>
    <recommendedName>
        <fullName evidence="3">Ciliary neurotrophic factor</fullName>
    </recommendedName>
</protein>
<reference evidence="1" key="3">
    <citation type="submission" date="2025-09" db="UniProtKB">
        <authorList>
            <consortium name="Ensembl"/>
        </authorList>
    </citation>
    <scope>IDENTIFICATION</scope>
</reference>
<keyword evidence="2" id="KW-1185">Reference proteome</keyword>
<dbReference type="InterPro" id="IPR009079">
    <property type="entry name" value="4_helix_cytokine-like_core"/>
</dbReference>
<evidence type="ECO:0000313" key="1">
    <source>
        <dbReference type="Ensembl" id="ENSNFUP00015022242.1"/>
    </source>
</evidence>
<reference evidence="1" key="2">
    <citation type="submission" date="2025-08" db="UniProtKB">
        <authorList>
            <consortium name="Ensembl"/>
        </authorList>
    </citation>
    <scope>IDENTIFICATION</scope>
</reference>
<accession>A0A8C6LLN2</accession>
<dbReference type="SUPFAM" id="SSF47266">
    <property type="entry name" value="4-helical cytokines"/>
    <property type="match status" value="1"/>
</dbReference>
<dbReference type="Gene3D" id="1.20.1250.10">
    <property type="match status" value="1"/>
</dbReference>
<name>A0A8C6LLN2_NOTFU</name>
<evidence type="ECO:0008006" key="3">
    <source>
        <dbReference type="Google" id="ProtNLM"/>
    </source>
</evidence>
<reference evidence="1" key="1">
    <citation type="submission" date="2014-08" db="EMBL/GenBank/DDBJ databases">
        <authorList>
            <person name="Senf B."/>
            <person name="Petzold A."/>
            <person name="Downie B.R."/>
            <person name="Koch P."/>
            <person name="Platzer M."/>
        </authorList>
    </citation>
    <scope>NUCLEOTIDE SEQUENCE [LARGE SCALE GENOMIC DNA]</scope>
    <source>
        <strain evidence="1">GRZ</strain>
    </source>
</reference>